<organism evidence="3 4">
    <name type="scientific">SAR86 cluster bacterium</name>
    <dbReference type="NCBI Taxonomy" id="2030880"/>
    <lineage>
        <taxon>Bacteria</taxon>
        <taxon>Pseudomonadati</taxon>
        <taxon>Pseudomonadota</taxon>
        <taxon>Gammaproteobacteria</taxon>
        <taxon>SAR86 cluster</taxon>
    </lineage>
</organism>
<gene>
    <name evidence="3" type="ORF">EVB00_01605</name>
</gene>
<dbReference type="EMBL" id="SHBM01000017">
    <property type="protein sequence ID" value="RZO18045.1"/>
    <property type="molecule type" value="Genomic_DNA"/>
</dbReference>
<evidence type="ECO:0000256" key="1">
    <source>
        <dbReference type="SAM" id="Phobius"/>
    </source>
</evidence>
<dbReference type="Proteomes" id="UP000318359">
    <property type="component" value="Unassembled WGS sequence"/>
</dbReference>
<keyword evidence="1" id="KW-0812">Transmembrane</keyword>
<keyword evidence="1" id="KW-1133">Transmembrane helix</keyword>
<comment type="caution">
    <text evidence="3">The sequence shown here is derived from an EMBL/GenBank/DDBJ whole genome shotgun (WGS) entry which is preliminary data.</text>
</comment>
<dbReference type="AlphaFoldDB" id="A0A520M9X4"/>
<evidence type="ECO:0000259" key="2">
    <source>
        <dbReference type="Pfam" id="PF13127"/>
    </source>
</evidence>
<feature type="transmembrane region" description="Helical" evidence="1">
    <location>
        <begin position="31"/>
        <end position="50"/>
    </location>
</feature>
<name>A0A520M9X4_9GAMM</name>
<dbReference type="InterPro" id="IPR025016">
    <property type="entry name" value="DUF3955"/>
</dbReference>
<accession>A0A520M9X4</accession>
<proteinExistence type="predicted"/>
<keyword evidence="1" id="KW-0472">Membrane</keyword>
<sequence>MIFILLGLLCHISYLAIGSEVDSNGYLLEPFGLIPTGYFFYLIGIIKLIYIKLL</sequence>
<evidence type="ECO:0000313" key="4">
    <source>
        <dbReference type="Proteomes" id="UP000318359"/>
    </source>
</evidence>
<dbReference type="Pfam" id="PF13127">
    <property type="entry name" value="DUF3955"/>
    <property type="match status" value="1"/>
</dbReference>
<protein>
    <submittedName>
        <fullName evidence="3">DUF3955 domain-containing protein</fullName>
    </submittedName>
</protein>
<evidence type="ECO:0000313" key="3">
    <source>
        <dbReference type="EMBL" id="RZO18045.1"/>
    </source>
</evidence>
<reference evidence="3 4" key="1">
    <citation type="submission" date="2019-02" db="EMBL/GenBank/DDBJ databases">
        <title>Prokaryotic population dynamics and viral predation in marine succession experiment using metagenomics: the confinement effect.</title>
        <authorList>
            <person name="Haro-Moreno J.M."/>
            <person name="Rodriguez-Valera F."/>
            <person name="Lopez-Perez M."/>
        </authorList>
    </citation>
    <scope>NUCLEOTIDE SEQUENCE [LARGE SCALE GENOMIC DNA]</scope>
    <source>
        <strain evidence="3">MED-G167</strain>
    </source>
</reference>
<feature type="domain" description="DUF3955" evidence="2">
    <location>
        <begin position="1"/>
        <end position="50"/>
    </location>
</feature>